<evidence type="ECO:0000256" key="2">
    <source>
        <dbReference type="SAM" id="Phobius"/>
    </source>
</evidence>
<accession>A0ABC9FZE7</accession>
<feature type="region of interest" description="Disordered" evidence="1">
    <location>
        <begin position="83"/>
        <end position="133"/>
    </location>
</feature>
<reference evidence="4" key="1">
    <citation type="submission" date="2024-10" db="EMBL/GenBank/DDBJ databases">
        <authorList>
            <person name="Ryan C."/>
        </authorList>
    </citation>
    <scope>NUCLEOTIDE SEQUENCE [LARGE SCALE GENOMIC DNA]</scope>
</reference>
<feature type="transmembrane region" description="Helical" evidence="2">
    <location>
        <begin position="386"/>
        <end position="407"/>
    </location>
</feature>
<keyword evidence="2" id="KW-1133">Transmembrane helix</keyword>
<feature type="domain" description="VTT" evidence="3">
    <location>
        <begin position="246"/>
        <end position="366"/>
    </location>
</feature>
<keyword evidence="5" id="KW-1185">Reference proteome</keyword>
<dbReference type="Pfam" id="PF09335">
    <property type="entry name" value="VTT_dom"/>
    <property type="match status" value="1"/>
</dbReference>
<evidence type="ECO:0000313" key="5">
    <source>
        <dbReference type="Proteomes" id="UP001497457"/>
    </source>
</evidence>
<sequence>MASVLSEAQVLMDLIWARSVCLRISWATIRPISLPFLPLRLPFHLPQTSRSRLPEDEAEIVRIQLDLFLPLLSLAMTGVPPAAPGAEATAAASPAGERGEQASTSRAPGVPGRAEAPGRGGAGGEGPGRSAEGADEHARLVVAMSAPPPAMSATPAGASAAYMPAPAPVQARPWSGSRSPIPWVRLVVGLLLLVLLGYAFIKWGIPILSEKVIMPIIQWEAKSFRRPMLAVVIIASLALFPLVFLPSGPPMWLTGIIFGYGLGFLIIMAGITIGMAIPYWLGLLFCHRLNLWLEKKWPRQIALIKLAGEGSWFKQFRVVALLRISPFPYALLNYAVTVTEMKFNPYICGSIVGMVPDVFINIYSGQLIRTLAELNYHKHRMTTVEIVYNVVSVIVAVVFGIGFTIYARRALDNMERSGGIYVEPVGAPAASTEFRDNLQGCSATRSVPIDVV</sequence>
<evidence type="ECO:0000259" key="3">
    <source>
        <dbReference type="Pfam" id="PF09335"/>
    </source>
</evidence>
<organism evidence="4 5">
    <name type="scientific">Urochloa decumbens</name>
    <dbReference type="NCBI Taxonomy" id="240449"/>
    <lineage>
        <taxon>Eukaryota</taxon>
        <taxon>Viridiplantae</taxon>
        <taxon>Streptophyta</taxon>
        <taxon>Embryophyta</taxon>
        <taxon>Tracheophyta</taxon>
        <taxon>Spermatophyta</taxon>
        <taxon>Magnoliopsida</taxon>
        <taxon>Liliopsida</taxon>
        <taxon>Poales</taxon>
        <taxon>Poaceae</taxon>
        <taxon>PACMAD clade</taxon>
        <taxon>Panicoideae</taxon>
        <taxon>Panicodae</taxon>
        <taxon>Paniceae</taxon>
        <taxon>Melinidinae</taxon>
        <taxon>Urochloa</taxon>
    </lineage>
</organism>
<dbReference type="InterPro" id="IPR032816">
    <property type="entry name" value="VTT_dom"/>
</dbReference>
<feature type="transmembrane region" description="Helical" evidence="2">
    <location>
        <begin position="183"/>
        <end position="205"/>
    </location>
</feature>
<keyword evidence="2" id="KW-0812">Transmembrane</keyword>
<feature type="compositionally biased region" description="Low complexity" evidence="1">
    <location>
        <begin position="106"/>
        <end position="117"/>
    </location>
</feature>
<feature type="transmembrane region" description="Helical" evidence="2">
    <location>
        <begin position="346"/>
        <end position="366"/>
    </location>
</feature>
<dbReference type="PANTHER" id="PTHR46431">
    <property type="entry name" value="EXPRESSED PROTEIN"/>
    <property type="match status" value="1"/>
</dbReference>
<dbReference type="Proteomes" id="UP001497457">
    <property type="component" value="Chromosome 7b"/>
</dbReference>
<evidence type="ECO:0000256" key="1">
    <source>
        <dbReference type="SAM" id="MobiDB-lite"/>
    </source>
</evidence>
<name>A0ABC9FZE7_9POAL</name>
<protein>
    <recommendedName>
        <fullName evidence="3">VTT domain-containing protein</fullName>
    </recommendedName>
</protein>
<dbReference type="PANTHER" id="PTHR46431:SF2">
    <property type="entry name" value="OS07G0634000 PROTEIN"/>
    <property type="match status" value="1"/>
</dbReference>
<dbReference type="EMBL" id="OZ075117">
    <property type="protein sequence ID" value="CAL5084250.1"/>
    <property type="molecule type" value="Genomic_DNA"/>
</dbReference>
<feature type="compositionally biased region" description="Gly residues" evidence="1">
    <location>
        <begin position="118"/>
        <end position="127"/>
    </location>
</feature>
<feature type="transmembrane region" description="Helical" evidence="2">
    <location>
        <begin position="257"/>
        <end position="286"/>
    </location>
</feature>
<keyword evidence="2" id="KW-0472">Membrane</keyword>
<feature type="transmembrane region" description="Helical" evidence="2">
    <location>
        <begin position="226"/>
        <end position="245"/>
    </location>
</feature>
<feature type="compositionally biased region" description="Low complexity" evidence="1">
    <location>
        <begin position="84"/>
        <end position="95"/>
    </location>
</feature>
<gene>
    <name evidence="4" type="ORF">URODEC1_LOCUS110438</name>
</gene>
<proteinExistence type="predicted"/>
<dbReference type="AlphaFoldDB" id="A0ABC9FZE7"/>
<evidence type="ECO:0000313" key="4">
    <source>
        <dbReference type="EMBL" id="CAL5084250.1"/>
    </source>
</evidence>